<comment type="caution">
    <text evidence="2">The sequence shown here is derived from an EMBL/GenBank/DDBJ whole genome shotgun (WGS) entry which is preliminary data.</text>
</comment>
<proteinExistence type="predicted"/>
<evidence type="ECO:0000313" key="3">
    <source>
        <dbReference type="Proteomes" id="UP001392437"/>
    </source>
</evidence>
<dbReference type="Proteomes" id="UP001392437">
    <property type="component" value="Unassembled WGS sequence"/>
</dbReference>
<organism evidence="2 3">
    <name type="scientific">Apiospora kogelbergensis</name>
    <dbReference type="NCBI Taxonomy" id="1337665"/>
    <lineage>
        <taxon>Eukaryota</taxon>
        <taxon>Fungi</taxon>
        <taxon>Dikarya</taxon>
        <taxon>Ascomycota</taxon>
        <taxon>Pezizomycotina</taxon>
        <taxon>Sordariomycetes</taxon>
        <taxon>Xylariomycetidae</taxon>
        <taxon>Amphisphaeriales</taxon>
        <taxon>Apiosporaceae</taxon>
        <taxon>Apiospora</taxon>
    </lineage>
</organism>
<dbReference type="PANTHER" id="PTHR24148">
    <property type="entry name" value="ANKYRIN REPEAT DOMAIN-CONTAINING PROTEIN 39 HOMOLOG-RELATED"/>
    <property type="match status" value="1"/>
</dbReference>
<reference evidence="2 3" key="1">
    <citation type="submission" date="2023-01" db="EMBL/GenBank/DDBJ databases">
        <title>Analysis of 21 Apiospora genomes using comparative genomics revels a genus with tremendous synthesis potential of carbohydrate active enzymes and secondary metabolites.</title>
        <authorList>
            <person name="Sorensen T."/>
        </authorList>
    </citation>
    <scope>NUCLEOTIDE SEQUENCE [LARGE SCALE GENOMIC DNA]</scope>
    <source>
        <strain evidence="2 3">CBS 117206</strain>
    </source>
</reference>
<dbReference type="InterPro" id="IPR052895">
    <property type="entry name" value="HetReg/Transcr_Mod"/>
</dbReference>
<dbReference type="InterPro" id="IPR010730">
    <property type="entry name" value="HET"/>
</dbReference>
<accession>A0AAW0RDV6</accession>
<evidence type="ECO:0000313" key="2">
    <source>
        <dbReference type="EMBL" id="KAK8133115.1"/>
    </source>
</evidence>
<name>A0AAW0RDV6_9PEZI</name>
<feature type="domain" description="Heterokaryon incompatibility" evidence="1">
    <location>
        <begin position="48"/>
        <end position="225"/>
    </location>
</feature>
<gene>
    <name evidence="2" type="ORF">PG999_001288</name>
</gene>
<keyword evidence="3" id="KW-1185">Reference proteome</keyword>
<dbReference type="EMBL" id="JAQQWP010000001">
    <property type="protein sequence ID" value="KAK8133115.1"/>
    <property type="molecule type" value="Genomic_DNA"/>
</dbReference>
<dbReference type="PANTHER" id="PTHR24148:SF64">
    <property type="entry name" value="HETEROKARYON INCOMPATIBILITY DOMAIN-CONTAINING PROTEIN"/>
    <property type="match status" value="1"/>
</dbReference>
<sequence>MSETEETGFTSEWNDDCEWPRRLLHVKTLTSYEWQPGNQYGGRKSPIYNAVSYTWGRWKLNDDHPSCSTTPTLPVKGITWVEHMPRIDPEHFSVTELMAILQFAARPAPGYPAAEFVWLDVACIDQTPGSPVYYNEIGRQATIFRLAADVFVWLTTRSSTQLDTWARELDALLDLRANDRMTLNNAKRLNVDPTSAVCGRLDTRRGYVEDLERDPWFSSLWTLQEAFLCPGAIFLGRDGMAEAMKKTMSYQSGEEKRAFYTCILRDFVRVCHILKSDADADMLNFPDNKQANMSAKALQASISKLGITDNVARQPEFDFADTQSHEVHKAIPGNPLSLLAGSADRTTIYPCDRIYGIMQVFGFKLGNASPDVEQRTYSVEELQEQLGVCVLESHPISSQLVAHRDTGQLGRRNWSISPLVQLPQMAHDFWRHVCSYPENAGDEHKVAKGTQGATMRAEAVGGELLASFTGTAIPLREFLAVLEFERDSSAVQLTLDEKWETASFGEFTENYSFSSTRLKRLLARHPQTWVLLLGRIRPPERKKQRSFVDYVTFQDWGLGLLLCPLSDSSLGQYYRLGTMAWDLATIRSIYTLTHQNTTIVVPDAMKYLDGCCGDGWEPLTGYFD</sequence>
<protein>
    <recommendedName>
        <fullName evidence="1">Heterokaryon incompatibility domain-containing protein</fullName>
    </recommendedName>
</protein>
<dbReference type="Pfam" id="PF06985">
    <property type="entry name" value="HET"/>
    <property type="match status" value="1"/>
</dbReference>
<dbReference type="AlphaFoldDB" id="A0AAW0RDV6"/>
<evidence type="ECO:0000259" key="1">
    <source>
        <dbReference type="Pfam" id="PF06985"/>
    </source>
</evidence>